<name>A0A9W6YRZ9_AMBMO</name>
<dbReference type="EMBL" id="BSXU01000338">
    <property type="protein sequence ID" value="GMG20302.1"/>
    <property type="molecule type" value="Genomic_DNA"/>
</dbReference>
<evidence type="ECO:0000313" key="2">
    <source>
        <dbReference type="Proteomes" id="UP001165063"/>
    </source>
</evidence>
<reference evidence="1" key="1">
    <citation type="submission" date="2023-04" db="EMBL/GenBank/DDBJ databases">
        <title>Ambrosiozyma monospora NBRC 1965.</title>
        <authorList>
            <person name="Ichikawa N."/>
            <person name="Sato H."/>
            <person name="Tonouchi N."/>
        </authorList>
    </citation>
    <scope>NUCLEOTIDE SEQUENCE</scope>
    <source>
        <strain evidence="1">NBRC 1965</strain>
    </source>
</reference>
<dbReference type="AlphaFoldDB" id="A0A9W6YRZ9"/>
<gene>
    <name evidence="1" type="ORF">Amon01_000113400</name>
</gene>
<dbReference type="OrthoDB" id="3997174at2759"/>
<keyword evidence="2" id="KW-1185">Reference proteome</keyword>
<comment type="caution">
    <text evidence="1">The sequence shown here is derived from an EMBL/GenBank/DDBJ whole genome shotgun (WGS) entry which is preliminary data.</text>
</comment>
<accession>A0A9W6YRZ9</accession>
<dbReference type="Proteomes" id="UP001165063">
    <property type="component" value="Unassembled WGS sequence"/>
</dbReference>
<evidence type="ECO:0000313" key="1">
    <source>
        <dbReference type="EMBL" id="GMG20302.1"/>
    </source>
</evidence>
<organism evidence="1 2">
    <name type="scientific">Ambrosiozyma monospora</name>
    <name type="common">Yeast</name>
    <name type="synonym">Endomycopsis monosporus</name>
    <dbReference type="NCBI Taxonomy" id="43982"/>
    <lineage>
        <taxon>Eukaryota</taxon>
        <taxon>Fungi</taxon>
        <taxon>Dikarya</taxon>
        <taxon>Ascomycota</taxon>
        <taxon>Saccharomycotina</taxon>
        <taxon>Pichiomycetes</taxon>
        <taxon>Pichiales</taxon>
        <taxon>Pichiaceae</taxon>
        <taxon>Ambrosiozyma</taxon>
    </lineage>
</organism>
<protein>
    <submittedName>
        <fullName evidence="1">Unnamed protein product</fullName>
    </submittedName>
</protein>
<sequence length="224" mass="24595">MINSTRLSKVLSQLLTPTPEITDSSPYSVSLLSIPRDRALLTASNISVVKRTSRATSHLSPSSSRQHLSNGNGKYGDLLQFSSSANYYGSAETVSSVGSNKHSNASVVSVSDPLKSNDVKLMKEYLAVLKQNQTSDLTSNYVNMNINPTDDLNMIAQAALRIWNANIATNSNPWLVAQMETGTMLYFYKVNEEFVLLMACDSNYPKGFAIKKLQVLSQFLADKL</sequence>
<proteinExistence type="predicted"/>